<name>A0ABZ2V079_9RHOB</name>
<sequence length="216" mass="24527">MPETKSHPDNMKTVGDIFQAGQRPWQWGLRGDEPLWDELVSKLSGVPCPAKLSAFVTIIEQAFEESVGQTIETCGNVYIERFNLGGVVCGPFWRERGIPGLVQKFTSTRGDKYVPDDRHPRWVFNFDWERAERLHNPPEAPDAYIIGEGDTQLRVTITQGLPEIRISQDDQEIILSQDGPPPARLVEALYAAIRRATPYSHFGYPDMTKFGWQPKE</sequence>
<dbReference type="EMBL" id="CP150951">
    <property type="protein sequence ID" value="WZC47301.1"/>
    <property type="molecule type" value="Genomic_DNA"/>
</dbReference>
<dbReference type="RefSeq" id="WP_341365422.1">
    <property type="nucleotide sequence ID" value="NZ_CP150951.2"/>
</dbReference>
<keyword evidence="2" id="KW-1185">Reference proteome</keyword>
<gene>
    <name evidence="1" type="ORF">AABB29_10115</name>
</gene>
<evidence type="ECO:0000313" key="1">
    <source>
        <dbReference type="EMBL" id="WZC47301.1"/>
    </source>
</evidence>
<protein>
    <submittedName>
        <fullName evidence="1">Uncharacterized protein</fullName>
    </submittedName>
</protein>
<evidence type="ECO:0000313" key="2">
    <source>
        <dbReference type="Proteomes" id="UP001440612"/>
    </source>
</evidence>
<accession>A0ABZ2V079</accession>
<dbReference type="Proteomes" id="UP001440612">
    <property type="component" value="Chromosome"/>
</dbReference>
<proteinExistence type="predicted"/>
<organism evidence="1 2">
    <name type="scientific">Yoonia phaeophyticola</name>
    <dbReference type="NCBI Taxonomy" id="3137369"/>
    <lineage>
        <taxon>Bacteria</taxon>
        <taxon>Pseudomonadati</taxon>
        <taxon>Pseudomonadota</taxon>
        <taxon>Alphaproteobacteria</taxon>
        <taxon>Rhodobacterales</taxon>
        <taxon>Paracoccaceae</taxon>
        <taxon>Yoonia</taxon>
    </lineage>
</organism>
<reference evidence="2" key="1">
    <citation type="submission" date="2024-04" db="EMBL/GenBank/DDBJ databases">
        <title>Phylogenomic analyses of a clade within the roseobacter group suggest taxonomic reassignments of species of the genera Aestuariivita, Citreicella, Loktanella, Nautella, Pelagibaca, Ruegeria, Thalassobius, Thiobacimonas and Tropicibacter, and the proposal o.</title>
        <authorList>
            <person name="Jeon C.O."/>
        </authorList>
    </citation>
    <scope>NUCLEOTIDE SEQUENCE [LARGE SCALE GENOMIC DNA]</scope>
    <source>
        <strain evidence="2">BS5-3</strain>
    </source>
</reference>